<dbReference type="InterPro" id="IPR038532">
    <property type="entry name" value="NDUFS4-like_sf"/>
</dbReference>
<keyword evidence="4" id="KW-0809">Transit peptide</keyword>
<dbReference type="EMBL" id="CP080590">
    <property type="protein sequence ID" value="QYO75547.1"/>
    <property type="molecule type" value="Genomic_DNA"/>
</dbReference>
<dbReference type="Pfam" id="PF04800">
    <property type="entry name" value="NDUS4"/>
    <property type="match status" value="1"/>
</dbReference>
<proteinExistence type="predicted"/>
<gene>
    <name evidence="8" type="ORF">K1X15_12980</name>
</gene>
<dbReference type="InterPro" id="IPR006885">
    <property type="entry name" value="NADH_UbQ_FeS_4_mit-like"/>
</dbReference>
<dbReference type="Proteomes" id="UP000825799">
    <property type="component" value="Chromosome"/>
</dbReference>
<reference evidence="8 9" key="1">
    <citation type="submission" date="2021-08" db="EMBL/GenBank/DDBJ databases">
        <title>Devosia salina sp. nov., isolated from the South China Sea sediment.</title>
        <authorList>
            <person name="Zhou Z."/>
        </authorList>
    </citation>
    <scope>NUCLEOTIDE SEQUENCE [LARGE SCALE GENOMIC DNA]</scope>
    <source>
        <strain evidence="8 9">SCS-3</strain>
    </source>
</reference>
<evidence type="ECO:0000256" key="2">
    <source>
        <dbReference type="ARBA" id="ARBA00022448"/>
    </source>
</evidence>
<evidence type="ECO:0000256" key="1">
    <source>
        <dbReference type="ARBA" id="ARBA00004370"/>
    </source>
</evidence>
<accession>A0ABX8WFQ4</accession>
<feature type="region of interest" description="Disordered" evidence="7">
    <location>
        <begin position="161"/>
        <end position="180"/>
    </location>
</feature>
<evidence type="ECO:0000256" key="4">
    <source>
        <dbReference type="ARBA" id="ARBA00022946"/>
    </source>
</evidence>
<evidence type="ECO:0000256" key="6">
    <source>
        <dbReference type="ARBA" id="ARBA00023136"/>
    </source>
</evidence>
<keyword evidence="6" id="KW-0472">Membrane</keyword>
<sequence>MEKIDRFSSTDTHLPLGMPSNDNTLAPAPARQPTFPADAVARIYKPSRSATTSAKGRSQGWRLVFERRSTPVIEPLMGYTGGGDTLTQVALSFPTLEAALRYAERQGLTYVVQHSADSQQADKTAGANETARGARARKVFSDATLDRLGLSAIQGSYGQALDGAAGRNDPSGPKNWSTPMGVVRDPGLTLEAKRSILMNWAWTEYLMDQATTEGMPESRWPSRLGEVEAALLALERDVAAGQDALADRKAA</sequence>
<keyword evidence="3" id="KW-0679">Respiratory chain</keyword>
<evidence type="ECO:0000313" key="8">
    <source>
        <dbReference type="EMBL" id="QYO75547.1"/>
    </source>
</evidence>
<keyword evidence="5" id="KW-0249">Electron transport</keyword>
<evidence type="ECO:0000256" key="3">
    <source>
        <dbReference type="ARBA" id="ARBA00022660"/>
    </source>
</evidence>
<organism evidence="8 9">
    <name type="scientific">Devosia salina</name>
    <dbReference type="NCBI Taxonomy" id="2860336"/>
    <lineage>
        <taxon>Bacteria</taxon>
        <taxon>Pseudomonadati</taxon>
        <taxon>Pseudomonadota</taxon>
        <taxon>Alphaproteobacteria</taxon>
        <taxon>Hyphomicrobiales</taxon>
        <taxon>Devosiaceae</taxon>
        <taxon>Devosia</taxon>
    </lineage>
</organism>
<name>A0ABX8WFQ4_9HYPH</name>
<evidence type="ECO:0000256" key="7">
    <source>
        <dbReference type="SAM" id="MobiDB-lite"/>
    </source>
</evidence>
<keyword evidence="9" id="KW-1185">Reference proteome</keyword>
<feature type="region of interest" description="Disordered" evidence="7">
    <location>
        <begin position="1"/>
        <end position="30"/>
    </location>
</feature>
<comment type="subcellular location">
    <subcellularLocation>
        <location evidence="1">Membrane</location>
    </subcellularLocation>
</comment>
<protein>
    <submittedName>
        <fullName evidence="8">ETC complex I subunit</fullName>
    </submittedName>
</protein>
<dbReference type="RefSeq" id="WP_220304045.1">
    <property type="nucleotide sequence ID" value="NZ_CP080590.1"/>
</dbReference>
<keyword evidence="2" id="KW-0813">Transport</keyword>
<evidence type="ECO:0000256" key="5">
    <source>
        <dbReference type="ARBA" id="ARBA00022982"/>
    </source>
</evidence>
<dbReference type="Gene3D" id="3.30.160.190">
    <property type="entry name" value="atu1810 like domain"/>
    <property type="match status" value="1"/>
</dbReference>
<evidence type="ECO:0000313" key="9">
    <source>
        <dbReference type="Proteomes" id="UP000825799"/>
    </source>
</evidence>